<evidence type="ECO:0000313" key="1">
    <source>
        <dbReference type="EMBL" id="KJL30409.1"/>
    </source>
</evidence>
<protein>
    <submittedName>
        <fullName evidence="1">Uncharacterized protein</fullName>
    </submittedName>
</protein>
<organism evidence="1 2">
    <name type="scientific">Microbacterium oxydans</name>
    <dbReference type="NCBI Taxonomy" id="82380"/>
    <lineage>
        <taxon>Bacteria</taxon>
        <taxon>Bacillati</taxon>
        <taxon>Actinomycetota</taxon>
        <taxon>Actinomycetes</taxon>
        <taxon>Micrococcales</taxon>
        <taxon>Microbacteriaceae</taxon>
        <taxon>Microbacterium</taxon>
    </lineage>
</organism>
<dbReference type="AlphaFoldDB" id="A0A0F0LCK6"/>
<proteinExistence type="predicted"/>
<dbReference type="RefSeq" id="WP_045278224.1">
    <property type="nucleotide sequence ID" value="NZ_JYIW01000019.1"/>
</dbReference>
<name>A0A0F0LCK6_9MICO</name>
<dbReference type="Proteomes" id="UP000033640">
    <property type="component" value="Unassembled WGS sequence"/>
</dbReference>
<evidence type="ECO:0000313" key="2">
    <source>
        <dbReference type="Proteomes" id="UP000033640"/>
    </source>
</evidence>
<dbReference type="Gene3D" id="2.180.10.10">
    <property type="entry name" value="RHS repeat-associated core"/>
    <property type="match status" value="1"/>
</dbReference>
<dbReference type="OrthoDB" id="5150353at2"/>
<dbReference type="PATRIC" id="fig|82380.11.peg.821"/>
<gene>
    <name evidence="1" type="ORF">RS83_00795</name>
</gene>
<dbReference type="EMBL" id="JYIW01000019">
    <property type="protein sequence ID" value="KJL30409.1"/>
    <property type="molecule type" value="Genomic_DNA"/>
</dbReference>
<comment type="caution">
    <text evidence="1">The sequence shown here is derived from an EMBL/GenBank/DDBJ whole genome shotgun (WGS) entry which is preliminary data.</text>
</comment>
<sequence>MWQTLTALAVLQPCACLLRATIIASDPVLGKFLSVDPVIDTNLPQQNTGYTYSGNNPTTYMDPSGLRLDQGCGWGVNCTRNIKNIPGAAQTQALGDKWVKEGRKAMKQNTFNPISGPAKETFEWTKGYVKYDLGRILQSEQGQLVNAWANGWLSSRVAFDSSSNITAGLSQSAAAAEYRLYLRGQLRLGLPLDRYHYDAENFTLKNPKFVNDARTFTAWEQASNSSRSLLTVGSHDYYATVIEQTGSNSAVVQITAWNEMTLGSLLGPIRSVANTIPGSTGPFSPVVTTFTWTEEVEW</sequence>
<reference evidence="1 2" key="1">
    <citation type="submission" date="2015-02" db="EMBL/GenBank/DDBJ databases">
        <title>Draft genome sequences of ten Microbacterium spp. with emphasis on heavy metal contaminated environments.</title>
        <authorList>
            <person name="Corretto E."/>
        </authorList>
    </citation>
    <scope>NUCLEOTIDE SEQUENCE [LARGE SCALE GENOMIC DNA]</scope>
    <source>
        <strain evidence="1 2">BEL4b</strain>
    </source>
</reference>
<accession>A0A0F0LCK6</accession>